<dbReference type="GeneID" id="80559327"/>
<protein>
    <submittedName>
        <fullName evidence="1">Uncharacterized protein</fullName>
    </submittedName>
</protein>
<sequence>MSLHDIMELADEAGHYVPEVEGDYRTTPSLQVEVVGEIGFAISLLNASEDKPVVFTTPVVEQFLTIGALVWSEGSGTLTMANGIWTLTVRGWVAGGIYSDNHLAFDLKEAERAERAVNQGVYSAPR</sequence>
<dbReference type="KEGG" id="vg:80559327"/>
<dbReference type="EMBL" id="MN310549">
    <property type="protein sequence ID" value="QFG05141.1"/>
    <property type="molecule type" value="Genomic_DNA"/>
</dbReference>
<keyword evidence="2" id="KW-1185">Reference proteome</keyword>
<name>A0A5J6T5S2_9CAUD</name>
<accession>A0A5J6T5S2</accession>
<evidence type="ECO:0000313" key="1">
    <source>
        <dbReference type="EMBL" id="QFG05141.1"/>
    </source>
</evidence>
<gene>
    <name evidence="1" type="primary">65</name>
    <name evidence="1" type="ORF">SEA_GIBBOUS_65</name>
</gene>
<evidence type="ECO:0000313" key="2">
    <source>
        <dbReference type="Proteomes" id="UP000326272"/>
    </source>
</evidence>
<dbReference type="RefSeq" id="YP_010842535.1">
    <property type="nucleotide sequence ID" value="NC_079141.1"/>
</dbReference>
<proteinExistence type="predicted"/>
<dbReference type="Proteomes" id="UP000326272">
    <property type="component" value="Segment"/>
</dbReference>
<organism evidence="1 2">
    <name type="scientific">Gordonia phage Gibbous</name>
    <dbReference type="NCBI Taxonomy" id="2652405"/>
    <lineage>
        <taxon>Viruses</taxon>
        <taxon>Duplodnaviria</taxon>
        <taxon>Heunggongvirae</taxon>
        <taxon>Uroviricota</taxon>
        <taxon>Caudoviricetes</taxon>
        <taxon>Aziravirus</taxon>
        <taxon>Aziravirus gibbous</taxon>
    </lineage>
</organism>
<reference evidence="1 2" key="1">
    <citation type="submission" date="2019-08" db="EMBL/GenBank/DDBJ databases">
        <authorList>
            <person name="Birge L.R."/>
            <person name="Bivans L.D."/>
            <person name="Blakestad S.M."/>
            <person name="Chesley E.K."/>
            <person name="Frank J.E."/>
            <person name="Hoagland S."/>
            <person name="Hultquist J."/>
            <person name="Lee N.R."/>
            <person name="Pena P.B."/>
            <person name="Ramsey E.P."/>
            <person name="Chia C."/>
            <person name="Gurney S.M.R."/>
            <person name="Garlena R.A."/>
            <person name="Russell D.A."/>
            <person name="Pope W.H."/>
            <person name="Jacobs-Sera D."/>
            <person name="Hatfull G.F."/>
        </authorList>
    </citation>
    <scope>NUCLEOTIDE SEQUENCE [LARGE SCALE GENOMIC DNA]</scope>
</reference>